<protein>
    <submittedName>
        <fullName evidence="1">Uncharacterized protein</fullName>
    </submittedName>
</protein>
<reference evidence="1" key="1">
    <citation type="journal article" date="2011" name="World J. Microbiol. Biotechnol.">
        <title>Construction and characterization of a full-length cDNA library from mycobiont of Endocarpon pusillum (lichen-forming Ascomycota).</title>
        <authorList>
            <person name="Wang Y.-Y."/>
            <person name="Zhang T."/>
            <person name="Zhou Q.-M."/>
            <person name="Wei J.-C."/>
        </authorList>
    </citation>
    <scope>NUCLEOTIDE SEQUENCE</scope>
</reference>
<dbReference type="EMBL" id="HM193190">
    <property type="protein sequence ID" value="AEH41515.1"/>
    <property type="molecule type" value="mRNA"/>
</dbReference>
<sequence length="80" mass="9352">MTPQQHRKPSNERKDLIYDKSRSIHSCRDRFRPVEPLWALVLKPGELPPGGGGMRRVQRVRRHDRAGEEKHTQVQSVMAR</sequence>
<organism evidence="1">
    <name type="scientific">Endocarpon pusillum</name>
    <dbReference type="NCBI Taxonomy" id="364733"/>
    <lineage>
        <taxon>Eukaryota</taxon>
        <taxon>Fungi</taxon>
        <taxon>Dikarya</taxon>
        <taxon>Ascomycota</taxon>
        <taxon>Pezizomycotina</taxon>
        <taxon>Eurotiomycetes</taxon>
        <taxon>Chaetothyriomycetidae</taxon>
        <taxon>Verrucariales</taxon>
        <taxon>Verrucariaceae</taxon>
        <taxon>Endocarpon</taxon>
    </lineage>
</organism>
<name>F8QWZ9_9EURO</name>
<evidence type="ECO:0000313" key="1">
    <source>
        <dbReference type="EMBL" id="AEH41515.1"/>
    </source>
</evidence>
<proteinExistence type="evidence at transcript level"/>
<dbReference type="AlphaFoldDB" id="F8QWZ9"/>
<accession>F8QWZ9</accession>